<feature type="region of interest" description="Disordered" evidence="1">
    <location>
        <begin position="453"/>
        <end position="519"/>
    </location>
</feature>
<feature type="region of interest" description="Disordered" evidence="1">
    <location>
        <begin position="113"/>
        <end position="390"/>
    </location>
</feature>
<feature type="compositionally biased region" description="Low complexity" evidence="1">
    <location>
        <begin position="1"/>
        <end position="19"/>
    </location>
</feature>
<feature type="compositionally biased region" description="Low complexity" evidence="1">
    <location>
        <begin position="490"/>
        <end position="519"/>
    </location>
</feature>
<dbReference type="InterPro" id="IPR044716">
    <property type="entry name" value="LEUNIG-like"/>
</dbReference>
<dbReference type="InterPro" id="IPR006594">
    <property type="entry name" value="LisH"/>
</dbReference>
<feature type="compositionally biased region" description="Pro residues" evidence="1">
    <location>
        <begin position="187"/>
        <end position="196"/>
    </location>
</feature>
<gene>
    <name evidence="2" type="ORF">M378DRAFT_7800</name>
</gene>
<dbReference type="EMBL" id="KN818226">
    <property type="protein sequence ID" value="KIL69055.1"/>
    <property type="molecule type" value="Genomic_DNA"/>
</dbReference>
<feature type="region of interest" description="Disordered" evidence="1">
    <location>
        <begin position="427"/>
        <end position="446"/>
    </location>
</feature>
<dbReference type="SMART" id="SM00667">
    <property type="entry name" value="LisH"/>
    <property type="match status" value="1"/>
</dbReference>
<dbReference type="STRING" id="946122.A0A0C2SZV3"/>
<feature type="region of interest" description="Disordered" evidence="1">
    <location>
        <begin position="1"/>
        <end position="24"/>
    </location>
</feature>
<feature type="region of interest" description="Disordered" evidence="1">
    <location>
        <begin position="598"/>
        <end position="740"/>
    </location>
</feature>
<feature type="compositionally biased region" description="Low complexity" evidence="1">
    <location>
        <begin position="709"/>
        <end position="722"/>
    </location>
</feature>
<proteinExistence type="predicted"/>
<feature type="compositionally biased region" description="Polar residues" evidence="1">
    <location>
        <begin position="453"/>
        <end position="470"/>
    </location>
</feature>
<protein>
    <submittedName>
        <fullName evidence="2">Uncharacterized protein</fullName>
    </submittedName>
</protein>
<feature type="compositionally biased region" description="Polar residues" evidence="1">
    <location>
        <begin position="113"/>
        <end position="133"/>
    </location>
</feature>
<feature type="compositionally biased region" description="Polar residues" evidence="1">
    <location>
        <begin position="324"/>
        <end position="339"/>
    </location>
</feature>
<feature type="compositionally biased region" description="Low complexity" evidence="1">
    <location>
        <begin position="275"/>
        <end position="302"/>
    </location>
</feature>
<dbReference type="AlphaFoldDB" id="A0A0C2SZV3"/>
<dbReference type="Proteomes" id="UP000054549">
    <property type="component" value="Unassembled WGS sequence"/>
</dbReference>
<dbReference type="HOGENOM" id="CLU_335571_0_0_1"/>
<keyword evidence="3" id="KW-1185">Reference proteome</keyword>
<organism evidence="2 3">
    <name type="scientific">Amanita muscaria (strain Koide BX008)</name>
    <dbReference type="NCBI Taxonomy" id="946122"/>
    <lineage>
        <taxon>Eukaryota</taxon>
        <taxon>Fungi</taxon>
        <taxon>Dikarya</taxon>
        <taxon>Basidiomycota</taxon>
        <taxon>Agaricomycotina</taxon>
        <taxon>Agaricomycetes</taxon>
        <taxon>Agaricomycetidae</taxon>
        <taxon>Agaricales</taxon>
        <taxon>Pluteineae</taxon>
        <taxon>Amanitaceae</taxon>
        <taxon>Amanita</taxon>
    </lineage>
</organism>
<feature type="compositionally biased region" description="Polar residues" evidence="1">
    <location>
        <begin position="352"/>
        <end position="370"/>
    </location>
</feature>
<dbReference type="PANTHER" id="PTHR44376">
    <property type="entry name" value="TRANSCRIPTIONAL REGULATOR OF FILAMENTOUS GROWTH FLO8"/>
    <property type="match status" value="1"/>
</dbReference>
<sequence>MASTVQTAAAQSQQQPSASNETPLSWEGDKMFNIYIYDYCHKRGFKKTAHELLQEANISPDSKPPINARQGLLFEWWSVFWVLFSAKANGNGSDDAMVYTQGSHPFFSLFGQQHQANSQAMQRQLHQQRMQPPSQAPMPGGPLGQPGGPQQPPGQRINGPMGQRLGPPFPMNGPLPNGVTSGQLPPGQIPPGPGPFPNMGGPGPQPNGIPGSGPPQSLGASPAQPQNFQPLFPNQRPLGAPGGPQQSPQPPPQLQQQQRQNGGPFQPSPTMAHSPGQGQQQPTPQQQLQQPSHPHGQPPMGQLSGLGPSPHMQPLHRAMAPPQGLNSLTSGVQPGNTPNPAFAQLSGRPPSRATTPGGQSMMQSSPSLSARQPPGGGMIQPNSDFELQQIHPPLLSMVRQELGFGDRDINQLTPQERGRLMQAVRARLPPKPEGPGPAGGLQPANAHLRGMSSHLQQLQPRLKRSSTTPEEASVYLDKRPRPSPEQHPVQGILPQQPQQGPLGNGPPHGMPGMPMPGQNSMMMMRGTPQMSITGGVPQLGQPPRANPMNMNLSQPLGGPQLGAVAMNPQHPVGHPGQPMMHPQLQQYRMQNMQALKGPVPPQVMNPTIQGSGNNTAPTQADPLHPGGPGGGTQFNRLQPQTKPVGMMLPPSSANKDQGKDGKPDDATRNAPGNAGQTPNAGGTAPSTPAPGVPGSNAPGPQGPPPPTNGAPNANMAPSPSSSILGAPLNPGPMVNQQQALSDPFPTDFMQHLSNSLDDFESNIFRNDGDINFERDFGQWFNGDDVPWI</sequence>
<dbReference type="PROSITE" id="PS50896">
    <property type="entry name" value="LISH"/>
    <property type="match status" value="1"/>
</dbReference>
<accession>A0A0C2SZV3</accession>
<reference evidence="2 3" key="1">
    <citation type="submission" date="2014-04" db="EMBL/GenBank/DDBJ databases">
        <title>Evolutionary Origins and Diversification of the Mycorrhizal Mutualists.</title>
        <authorList>
            <consortium name="DOE Joint Genome Institute"/>
            <consortium name="Mycorrhizal Genomics Consortium"/>
            <person name="Kohler A."/>
            <person name="Kuo A."/>
            <person name="Nagy L.G."/>
            <person name="Floudas D."/>
            <person name="Copeland A."/>
            <person name="Barry K.W."/>
            <person name="Cichocki N."/>
            <person name="Veneault-Fourrey C."/>
            <person name="LaButti K."/>
            <person name="Lindquist E.A."/>
            <person name="Lipzen A."/>
            <person name="Lundell T."/>
            <person name="Morin E."/>
            <person name="Murat C."/>
            <person name="Riley R."/>
            <person name="Ohm R."/>
            <person name="Sun H."/>
            <person name="Tunlid A."/>
            <person name="Henrissat B."/>
            <person name="Grigoriev I.V."/>
            <person name="Hibbett D.S."/>
            <person name="Martin F."/>
        </authorList>
    </citation>
    <scope>NUCLEOTIDE SEQUENCE [LARGE SCALE GENOMIC DNA]</scope>
    <source>
        <strain evidence="2 3">Koide BX008</strain>
    </source>
</reference>
<dbReference type="OrthoDB" id="5600002at2759"/>
<feature type="compositionally biased region" description="Low complexity" evidence="1">
    <location>
        <begin position="222"/>
        <end position="246"/>
    </location>
</feature>
<feature type="compositionally biased region" description="Low complexity" evidence="1">
    <location>
        <begin position="254"/>
        <end position="265"/>
    </location>
</feature>
<feature type="compositionally biased region" description="Polar residues" evidence="1">
    <location>
        <begin position="604"/>
        <end position="618"/>
    </location>
</feature>
<dbReference type="PANTHER" id="PTHR44376:SF5">
    <property type="entry name" value="TRANSCRIPTIONAL COREPRESSOR LEUNIG ISOFORM X1"/>
    <property type="match status" value="1"/>
</dbReference>
<dbReference type="InParanoid" id="A0A0C2SZV3"/>
<feature type="compositionally biased region" description="Polar residues" evidence="1">
    <location>
        <begin position="674"/>
        <end position="686"/>
    </location>
</feature>
<feature type="compositionally biased region" description="Basic and acidic residues" evidence="1">
    <location>
        <begin position="656"/>
        <end position="667"/>
    </location>
</feature>
<evidence type="ECO:0000313" key="3">
    <source>
        <dbReference type="Proteomes" id="UP000054549"/>
    </source>
</evidence>
<dbReference type="GO" id="GO:0003714">
    <property type="term" value="F:transcription corepressor activity"/>
    <property type="evidence" value="ECO:0007669"/>
    <property type="project" value="InterPro"/>
</dbReference>
<evidence type="ECO:0000313" key="2">
    <source>
        <dbReference type="EMBL" id="KIL69055.1"/>
    </source>
</evidence>
<evidence type="ECO:0000256" key="1">
    <source>
        <dbReference type="SAM" id="MobiDB-lite"/>
    </source>
</evidence>
<name>A0A0C2SZV3_AMAMK</name>